<feature type="domain" description="2Fe-2S ferredoxin-type" evidence="6">
    <location>
        <begin position="1"/>
        <end position="53"/>
    </location>
</feature>
<keyword evidence="1" id="KW-0001">2Fe-2S</keyword>
<evidence type="ECO:0000256" key="1">
    <source>
        <dbReference type="ARBA" id="ARBA00022714"/>
    </source>
</evidence>
<dbReference type="PANTHER" id="PTHR44379:SF5">
    <property type="entry name" value="OXIDOREDUCTASE WITH IRON-SULFUR SUBUNIT"/>
    <property type="match status" value="1"/>
</dbReference>
<dbReference type="Pfam" id="PF01799">
    <property type="entry name" value="Fer2_2"/>
    <property type="match status" value="1"/>
</dbReference>
<dbReference type="PROSITE" id="PS51085">
    <property type="entry name" value="2FE2S_FER_2"/>
    <property type="match status" value="1"/>
</dbReference>
<dbReference type="PANTHER" id="PTHR44379">
    <property type="entry name" value="OXIDOREDUCTASE WITH IRON-SULFUR SUBUNIT"/>
    <property type="match status" value="1"/>
</dbReference>
<organism evidence="7">
    <name type="scientific">marine metagenome</name>
    <dbReference type="NCBI Taxonomy" id="408172"/>
    <lineage>
        <taxon>unclassified sequences</taxon>
        <taxon>metagenomes</taxon>
        <taxon>ecological metagenomes</taxon>
    </lineage>
</organism>
<dbReference type="InterPro" id="IPR051452">
    <property type="entry name" value="Diverse_Oxidoreductases"/>
</dbReference>
<keyword evidence="4" id="KW-0408">Iron</keyword>
<proteinExistence type="predicted"/>
<dbReference type="GO" id="GO:0016491">
    <property type="term" value="F:oxidoreductase activity"/>
    <property type="evidence" value="ECO:0007669"/>
    <property type="project" value="UniProtKB-KW"/>
</dbReference>
<dbReference type="FunFam" id="1.10.150.120:FF:000003">
    <property type="entry name" value="Carbon monoxide dehydrogenase, small subunit"/>
    <property type="match status" value="1"/>
</dbReference>
<evidence type="ECO:0000259" key="6">
    <source>
        <dbReference type="PROSITE" id="PS51085"/>
    </source>
</evidence>
<dbReference type="SUPFAM" id="SSF54292">
    <property type="entry name" value="2Fe-2S ferredoxin-like"/>
    <property type="match status" value="1"/>
</dbReference>
<dbReference type="InterPro" id="IPR036884">
    <property type="entry name" value="2Fe-2S-bd_dom_sf"/>
</dbReference>
<protein>
    <recommendedName>
        <fullName evidence="6">2Fe-2S ferredoxin-type domain-containing protein</fullName>
    </recommendedName>
</protein>
<evidence type="ECO:0000256" key="4">
    <source>
        <dbReference type="ARBA" id="ARBA00023004"/>
    </source>
</evidence>
<dbReference type="GO" id="GO:0051537">
    <property type="term" value="F:2 iron, 2 sulfur cluster binding"/>
    <property type="evidence" value="ECO:0007669"/>
    <property type="project" value="UniProtKB-KW"/>
</dbReference>
<accession>A0A381S2P4</accession>
<evidence type="ECO:0000313" key="7">
    <source>
        <dbReference type="EMBL" id="SUZ97601.1"/>
    </source>
</evidence>
<evidence type="ECO:0000256" key="2">
    <source>
        <dbReference type="ARBA" id="ARBA00022723"/>
    </source>
</evidence>
<dbReference type="InterPro" id="IPR001041">
    <property type="entry name" value="2Fe-2S_ferredoxin-type"/>
</dbReference>
<dbReference type="InterPro" id="IPR002888">
    <property type="entry name" value="2Fe-2S-bd"/>
</dbReference>
<keyword evidence="3" id="KW-0560">Oxidoreductase</keyword>
<dbReference type="Gene3D" id="1.10.150.120">
    <property type="entry name" value="[2Fe-2S]-binding domain"/>
    <property type="match status" value="1"/>
</dbReference>
<evidence type="ECO:0000256" key="5">
    <source>
        <dbReference type="ARBA" id="ARBA00023014"/>
    </source>
</evidence>
<evidence type="ECO:0000256" key="3">
    <source>
        <dbReference type="ARBA" id="ARBA00023002"/>
    </source>
</evidence>
<dbReference type="PROSITE" id="PS00197">
    <property type="entry name" value="2FE2S_FER_1"/>
    <property type="match status" value="1"/>
</dbReference>
<name>A0A381S2P4_9ZZZZ</name>
<sequence>MLREDLELMGVHLGCGGGDCGACTVLLNGEPVTSCLVLAVDCEGAEITTVEGVQQNGELHPLQQSMIEKGGIQCGFCTPGMVMNSLALLRENPQPTEVEARQALSGNLCRCTGYAKIVEAVLDTGKTMTNSKEV</sequence>
<dbReference type="AlphaFoldDB" id="A0A381S2P4"/>
<reference evidence="7" key="1">
    <citation type="submission" date="2018-05" db="EMBL/GenBank/DDBJ databases">
        <authorList>
            <person name="Lanie J.A."/>
            <person name="Ng W.-L."/>
            <person name="Kazmierczak K.M."/>
            <person name="Andrzejewski T.M."/>
            <person name="Davidsen T.M."/>
            <person name="Wayne K.J."/>
            <person name="Tettelin H."/>
            <person name="Glass J.I."/>
            <person name="Rusch D."/>
            <person name="Podicherti R."/>
            <person name="Tsui H.-C.T."/>
            <person name="Winkler M.E."/>
        </authorList>
    </citation>
    <scope>NUCLEOTIDE SEQUENCE</scope>
</reference>
<dbReference type="InterPro" id="IPR006058">
    <property type="entry name" value="2Fe2S_fd_BS"/>
</dbReference>
<dbReference type="GO" id="GO:0046872">
    <property type="term" value="F:metal ion binding"/>
    <property type="evidence" value="ECO:0007669"/>
    <property type="project" value="UniProtKB-KW"/>
</dbReference>
<dbReference type="InterPro" id="IPR012675">
    <property type="entry name" value="Beta-grasp_dom_sf"/>
</dbReference>
<gene>
    <name evidence="7" type="ORF">METZ01_LOCUS50455</name>
</gene>
<keyword evidence="2" id="KW-0479">Metal-binding</keyword>
<dbReference type="Gene3D" id="3.10.20.30">
    <property type="match status" value="1"/>
</dbReference>
<dbReference type="EMBL" id="UINC01002524">
    <property type="protein sequence ID" value="SUZ97601.1"/>
    <property type="molecule type" value="Genomic_DNA"/>
</dbReference>
<keyword evidence="5" id="KW-0411">Iron-sulfur</keyword>
<dbReference type="InterPro" id="IPR036010">
    <property type="entry name" value="2Fe-2S_ferredoxin-like_sf"/>
</dbReference>
<dbReference type="SUPFAM" id="SSF47741">
    <property type="entry name" value="CO dehydrogenase ISP C-domain like"/>
    <property type="match status" value="1"/>
</dbReference>